<keyword evidence="3" id="KW-1185">Reference proteome</keyword>
<gene>
    <name evidence="2" type="ORF">KDD93_08600</name>
</gene>
<feature type="transmembrane region" description="Helical" evidence="1">
    <location>
        <begin position="105"/>
        <end position="129"/>
    </location>
</feature>
<name>A0ABS5HK49_9BACT</name>
<dbReference type="EMBL" id="JAGSSW010000010">
    <property type="protein sequence ID" value="MBR8464616.1"/>
    <property type="molecule type" value="Genomic_DNA"/>
</dbReference>
<dbReference type="Proteomes" id="UP000682951">
    <property type="component" value="Unassembled WGS sequence"/>
</dbReference>
<evidence type="ECO:0000313" key="2">
    <source>
        <dbReference type="EMBL" id="MBR8464616.1"/>
    </source>
</evidence>
<sequence length="167" mass="19176">MNILDGLTNLSILTRVKIENGTYPLFIIDKEHPKYNSETVATEYTLATYAVLAYCSEKSKKYILLDSTGKEVDKTSSFISDFLLIPINVTIKSPQLSYEFKRNCIMYLLVLATTITMSIYAFVFSIVYYSEDSKGLYAYIGTGPSEEVNDTIYRLNRLIDYLKREFK</sequence>
<evidence type="ECO:0000256" key="1">
    <source>
        <dbReference type="SAM" id="Phobius"/>
    </source>
</evidence>
<keyword evidence="1" id="KW-0472">Membrane</keyword>
<keyword evidence="1" id="KW-1133">Transmembrane helix</keyword>
<evidence type="ECO:0000313" key="3">
    <source>
        <dbReference type="Proteomes" id="UP000682951"/>
    </source>
</evidence>
<accession>A0ABS5HK49</accession>
<keyword evidence="1" id="KW-0812">Transmembrane</keyword>
<organism evidence="2 3">
    <name type="scientific">Campylobacter anatolicus</name>
    <dbReference type="NCBI Taxonomy" id="2829105"/>
    <lineage>
        <taxon>Bacteria</taxon>
        <taxon>Pseudomonadati</taxon>
        <taxon>Campylobacterota</taxon>
        <taxon>Epsilonproteobacteria</taxon>
        <taxon>Campylobacterales</taxon>
        <taxon>Campylobacteraceae</taxon>
        <taxon>Campylobacter</taxon>
    </lineage>
</organism>
<dbReference type="RefSeq" id="WP_212142445.1">
    <property type="nucleotide sequence ID" value="NZ_JAGSSW010000010.1"/>
</dbReference>
<reference evidence="2 3" key="1">
    <citation type="submission" date="2021-04" db="EMBL/GenBank/DDBJ databases">
        <title>Molecular and phenotypic characterization and identification of bacterial isolates recovered from the Anatolian ground squirrels (Spermophilus xanthoprymnus) and which have the potential to form a new species in the Campylobacter genus.</title>
        <authorList>
            <person name="Aydin F."/>
            <person name="Abay S."/>
            <person name="Kayman T."/>
            <person name="Karakaya E."/>
            <person name="Mustak H.K."/>
            <person name="Mustak I.B."/>
            <person name="Bilgin N."/>
            <person name="Duzler A."/>
            <person name="Sahin O."/>
            <person name="Guran O."/>
            <person name="Saticioglu I.B."/>
        </authorList>
    </citation>
    <scope>NUCLEOTIDE SEQUENCE [LARGE SCALE GENOMIC DNA]</scope>
    <source>
        <strain evidence="3">faydin-G24</strain>
    </source>
</reference>
<comment type="caution">
    <text evidence="2">The sequence shown here is derived from an EMBL/GenBank/DDBJ whole genome shotgun (WGS) entry which is preliminary data.</text>
</comment>
<proteinExistence type="predicted"/>
<protein>
    <submittedName>
        <fullName evidence="2">Uncharacterized protein</fullName>
    </submittedName>
</protein>